<dbReference type="Proteomes" id="UP000694620">
    <property type="component" value="Chromosome 10"/>
</dbReference>
<dbReference type="PANTHER" id="PTHR10845:SF184">
    <property type="entry name" value="REGULATOR OF G-PROTEIN SIGNALING 4"/>
    <property type="match status" value="1"/>
</dbReference>
<name>A0A8C4SIW6_ERPCA</name>
<keyword evidence="1" id="KW-0734">Signal transduction inhibitor</keyword>
<evidence type="ECO:0000259" key="2">
    <source>
        <dbReference type="PROSITE" id="PS50132"/>
    </source>
</evidence>
<dbReference type="Pfam" id="PF00615">
    <property type="entry name" value="RGS"/>
    <property type="match status" value="1"/>
</dbReference>
<dbReference type="CTD" id="5999"/>
<dbReference type="GeneID" id="114658893"/>
<reference evidence="3" key="2">
    <citation type="submission" date="2025-08" db="UniProtKB">
        <authorList>
            <consortium name="Ensembl"/>
        </authorList>
    </citation>
    <scope>IDENTIFICATION</scope>
</reference>
<keyword evidence="4" id="KW-1185">Reference proteome</keyword>
<dbReference type="RefSeq" id="XP_028666836.1">
    <property type="nucleotide sequence ID" value="XM_028811003.2"/>
</dbReference>
<evidence type="ECO:0000313" key="3">
    <source>
        <dbReference type="Ensembl" id="ENSECRP00000017279.1"/>
    </source>
</evidence>
<dbReference type="GO" id="GO:0009968">
    <property type="term" value="P:negative regulation of signal transduction"/>
    <property type="evidence" value="ECO:0007669"/>
    <property type="project" value="UniProtKB-KW"/>
</dbReference>
<evidence type="ECO:0000256" key="1">
    <source>
        <dbReference type="ARBA" id="ARBA00022700"/>
    </source>
</evidence>
<sequence length="210" mass="23608">MCKGLAALPATCLKSAKDMKHRFGFLLQKSDSLSDHTNSAHKKDKSVASKQVSVTEAKKWGQSLEHLISNEDGVAAFNAFLKSEFSEENIEFWVACEEYKKITSPAKMITKAKKIYEQFVAVQSPKEVNLDSSTREETSRNIQEPTSSCFDEAQRRIFLLMEKDSYRRFLKCKLYQDMIQEPGCNSGSCGAQKNGKQYNSDIGPLLPLCA</sequence>
<protein>
    <submittedName>
        <fullName evidence="3">Regulator of G protein signaling 4</fullName>
    </submittedName>
</protein>
<dbReference type="AlphaFoldDB" id="A0A8C4SIW6"/>
<dbReference type="InterPro" id="IPR024066">
    <property type="entry name" value="RGS_subdom1/3"/>
</dbReference>
<dbReference type="PROSITE" id="PS50132">
    <property type="entry name" value="RGS"/>
    <property type="match status" value="1"/>
</dbReference>
<dbReference type="Gene3D" id="1.10.196.10">
    <property type="match status" value="1"/>
</dbReference>
<evidence type="ECO:0000313" key="4">
    <source>
        <dbReference type="Proteomes" id="UP000694620"/>
    </source>
</evidence>
<gene>
    <name evidence="3" type="primary">RGS4</name>
    <name evidence="3" type="synonym">rgs4</name>
</gene>
<reference evidence="3" key="3">
    <citation type="submission" date="2025-09" db="UniProtKB">
        <authorList>
            <consortium name="Ensembl"/>
        </authorList>
    </citation>
    <scope>IDENTIFICATION</scope>
</reference>
<dbReference type="InterPro" id="IPR016137">
    <property type="entry name" value="RGS"/>
</dbReference>
<dbReference type="InterPro" id="IPR036305">
    <property type="entry name" value="RGS_sf"/>
</dbReference>
<proteinExistence type="predicted"/>
<dbReference type="SUPFAM" id="SSF48097">
    <property type="entry name" value="Regulator of G-protein signaling, RGS"/>
    <property type="match status" value="1"/>
</dbReference>
<dbReference type="Ensembl" id="ENSECRT00000017609.1">
    <property type="protein sequence ID" value="ENSECRP00000017279.1"/>
    <property type="gene ID" value="ENSECRG00000011519.1"/>
</dbReference>
<dbReference type="GeneTree" id="ENSGT00940000159036"/>
<reference evidence="3" key="1">
    <citation type="submission" date="2021-06" db="EMBL/GenBank/DDBJ databases">
        <authorList>
            <consortium name="Wellcome Sanger Institute Data Sharing"/>
        </authorList>
    </citation>
    <scope>NUCLEOTIDE SEQUENCE [LARGE SCALE GENOMIC DNA]</scope>
</reference>
<dbReference type="SMART" id="SM00315">
    <property type="entry name" value="RGS"/>
    <property type="match status" value="1"/>
</dbReference>
<dbReference type="FunFam" id="1.10.196.10:FF:000001">
    <property type="entry name" value="Regulator of G-protein signaling 8"/>
    <property type="match status" value="1"/>
</dbReference>
<feature type="domain" description="RGS" evidence="2">
    <location>
        <begin position="63"/>
        <end position="179"/>
    </location>
</feature>
<accession>A0A8C4SIW6</accession>
<organism evidence="3 4">
    <name type="scientific">Erpetoichthys calabaricus</name>
    <name type="common">Rope fish</name>
    <name type="synonym">Calamoichthys calabaricus</name>
    <dbReference type="NCBI Taxonomy" id="27687"/>
    <lineage>
        <taxon>Eukaryota</taxon>
        <taxon>Metazoa</taxon>
        <taxon>Chordata</taxon>
        <taxon>Craniata</taxon>
        <taxon>Vertebrata</taxon>
        <taxon>Euteleostomi</taxon>
        <taxon>Actinopterygii</taxon>
        <taxon>Polypteriformes</taxon>
        <taxon>Polypteridae</taxon>
        <taxon>Erpetoichthys</taxon>
    </lineage>
</organism>
<dbReference type="PRINTS" id="PR01301">
    <property type="entry name" value="RGSPROTEIN"/>
</dbReference>
<dbReference type="PANTHER" id="PTHR10845">
    <property type="entry name" value="REGULATOR OF G PROTEIN SIGNALING"/>
    <property type="match status" value="1"/>
</dbReference>
<dbReference type="FunFam" id="1.10.167.10:FF:000001">
    <property type="entry name" value="Putative regulator of g-protein signaling 12"/>
    <property type="match status" value="1"/>
</dbReference>
<dbReference type="OrthoDB" id="196547at2759"/>
<dbReference type="InterPro" id="IPR044926">
    <property type="entry name" value="RGS_subdomain_2"/>
</dbReference>
<dbReference type="Gene3D" id="1.10.167.10">
    <property type="entry name" value="Regulator of G-protein Signalling 4, domain 2"/>
    <property type="match status" value="1"/>
</dbReference>